<gene>
    <name evidence="1" type="ORF">HPDFL43_21814</name>
</gene>
<dbReference type="CDD" id="cd00093">
    <property type="entry name" value="HTH_XRE"/>
    <property type="match status" value="1"/>
</dbReference>
<reference evidence="1 2" key="2">
    <citation type="submission" date="2012-06" db="EMBL/GenBank/DDBJ databases">
        <authorList>
            <person name="Fiebig A."/>
        </authorList>
    </citation>
    <scope>NUCLEOTIDE SEQUENCE [LARGE SCALE GENOMIC DNA]</scope>
    <source>
        <strain evidence="1 2">DFL-43</strain>
    </source>
</reference>
<dbReference type="Proteomes" id="UP000004291">
    <property type="component" value="Chromosome"/>
</dbReference>
<dbReference type="HOGENOM" id="CLU_1088920_0_0_5"/>
<evidence type="ECO:0000313" key="1">
    <source>
        <dbReference type="EMBL" id="EDQ31792.2"/>
    </source>
</evidence>
<comment type="caution">
    <text evidence="1">The sequence shown here is derived from an EMBL/GenBank/DDBJ whole genome shotgun (WGS) entry which is preliminary data.</text>
</comment>
<keyword evidence="2" id="KW-1185">Reference proteome</keyword>
<reference evidence="1 2" key="1">
    <citation type="submission" date="2007-10" db="EMBL/GenBank/DDBJ databases">
        <authorList>
            <person name="Wagner-Dobler I."/>
            <person name="Ferriera S."/>
            <person name="Johnson J."/>
            <person name="Kravitz S."/>
            <person name="Beeson K."/>
            <person name="Sutton G."/>
            <person name="Rogers Y.-H."/>
            <person name="Friedman R."/>
            <person name="Frazier M."/>
            <person name="Venter J.C."/>
        </authorList>
    </citation>
    <scope>NUCLEOTIDE SEQUENCE [LARGE SCALE GENOMIC DNA]</scope>
    <source>
        <strain evidence="1 2">DFL-43</strain>
    </source>
</reference>
<accession>A9DFM1</accession>
<dbReference type="EMBL" id="ABIA03000002">
    <property type="protein sequence ID" value="EDQ31792.2"/>
    <property type="molecule type" value="Genomic_DNA"/>
</dbReference>
<dbReference type="eggNOG" id="ENOG50338W1">
    <property type="taxonomic scope" value="Bacteria"/>
</dbReference>
<evidence type="ECO:0000313" key="2">
    <source>
        <dbReference type="Proteomes" id="UP000004291"/>
    </source>
</evidence>
<dbReference type="Gene3D" id="1.10.260.40">
    <property type="entry name" value="lambda repressor-like DNA-binding domains"/>
    <property type="match status" value="1"/>
</dbReference>
<dbReference type="GO" id="GO:0003677">
    <property type="term" value="F:DNA binding"/>
    <property type="evidence" value="ECO:0007669"/>
    <property type="project" value="InterPro"/>
</dbReference>
<dbReference type="AlphaFoldDB" id="A9DFM1"/>
<dbReference type="RefSeq" id="WP_156970169.1">
    <property type="nucleotide sequence ID" value="NZ_CM002917.1"/>
</dbReference>
<dbReference type="InterPro" id="IPR010982">
    <property type="entry name" value="Lambda_DNA-bd_dom_sf"/>
</dbReference>
<sequence>MERNQYAATRVGQIIFEHLSESGLTYTELAGRIGVNGTKMKNLCAGRHYLPLELIEPIVEALEIEPENFTGVVLCQYGSECAVQYIAKVFGDARSARNTSSEGDPRDQSNKDALQESCIDLEPEAQNLNHIQGDAESKSGASQVDIDFWRILKRGFRTGLSDRGIAVGEKDLILALRFMLEEIETSGLHVVPWKPTSQQHQAIKEALEEKKRMSIRWVRTRTKQRWRYKAAVEAAPNWRHGYELDKKVEEEEPGE</sequence>
<dbReference type="OrthoDB" id="8420361at2"/>
<protein>
    <submittedName>
        <fullName evidence="1">Uncharacterized protein</fullName>
    </submittedName>
</protein>
<organism evidence="1 2">
    <name type="scientific">Hoeflea phototrophica (strain DSM 17068 / NCIMB 14078 / DFL-43)</name>
    <dbReference type="NCBI Taxonomy" id="411684"/>
    <lineage>
        <taxon>Bacteria</taxon>
        <taxon>Pseudomonadati</taxon>
        <taxon>Pseudomonadota</taxon>
        <taxon>Alphaproteobacteria</taxon>
        <taxon>Hyphomicrobiales</taxon>
        <taxon>Rhizobiaceae</taxon>
        <taxon>Hoeflea</taxon>
    </lineage>
</organism>
<dbReference type="SUPFAM" id="SSF47413">
    <property type="entry name" value="lambda repressor-like DNA-binding domains"/>
    <property type="match status" value="1"/>
</dbReference>
<proteinExistence type="predicted"/>
<dbReference type="InterPro" id="IPR001387">
    <property type="entry name" value="Cro/C1-type_HTH"/>
</dbReference>
<name>A9DFM1_HOEPD</name>